<feature type="domain" description="Major facilitator superfamily (MFS) profile" evidence="7">
    <location>
        <begin position="10"/>
        <end position="394"/>
    </location>
</feature>
<dbReference type="EMBL" id="DS113268">
    <property type="protein sequence ID" value="EAY14620.1"/>
    <property type="molecule type" value="Genomic_DNA"/>
</dbReference>
<feature type="transmembrane region" description="Helical" evidence="6">
    <location>
        <begin position="276"/>
        <end position="296"/>
    </location>
</feature>
<dbReference type="Pfam" id="PF00083">
    <property type="entry name" value="Sugar_tr"/>
    <property type="match status" value="2"/>
</dbReference>
<dbReference type="Gene3D" id="1.20.1250.20">
    <property type="entry name" value="MFS general substrate transporter like domains"/>
    <property type="match status" value="2"/>
</dbReference>
<dbReference type="GO" id="GO:0022857">
    <property type="term" value="F:transmembrane transporter activity"/>
    <property type="evidence" value="ECO:0000318"/>
    <property type="project" value="GO_Central"/>
</dbReference>
<feature type="transmembrane region" description="Helical" evidence="6">
    <location>
        <begin position="163"/>
        <end position="190"/>
    </location>
</feature>
<dbReference type="GO" id="GO:0055085">
    <property type="term" value="P:transmembrane transport"/>
    <property type="evidence" value="ECO:0000318"/>
    <property type="project" value="GO_Central"/>
</dbReference>
<feature type="transmembrane region" description="Helical" evidence="6">
    <location>
        <begin position="75"/>
        <end position="94"/>
    </location>
</feature>
<dbReference type="KEGG" id="tva:4772613"/>
<dbReference type="Proteomes" id="UP000001542">
    <property type="component" value="Unassembled WGS sequence"/>
</dbReference>
<evidence type="ECO:0000256" key="3">
    <source>
        <dbReference type="ARBA" id="ARBA00022989"/>
    </source>
</evidence>
<dbReference type="STRING" id="5722.A2DYE3"/>
<evidence type="ECO:0000256" key="2">
    <source>
        <dbReference type="ARBA" id="ARBA00022692"/>
    </source>
</evidence>
<feature type="transmembrane region" description="Helical" evidence="6">
    <location>
        <begin position="137"/>
        <end position="157"/>
    </location>
</feature>
<dbReference type="PANTHER" id="PTHR48021:SF1">
    <property type="entry name" value="GH07001P-RELATED"/>
    <property type="match status" value="1"/>
</dbReference>
<dbReference type="InParanoid" id="A2DYE3"/>
<dbReference type="PROSITE" id="PS00217">
    <property type="entry name" value="SUGAR_TRANSPORT_2"/>
    <property type="match status" value="1"/>
</dbReference>
<evidence type="ECO:0000256" key="4">
    <source>
        <dbReference type="ARBA" id="ARBA00023136"/>
    </source>
</evidence>
<evidence type="ECO:0000256" key="6">
    <source>
        <dbReference type="SAM" id="Phobius"/>
    </source>
</evidence>
<keyword evidence="2 6" id="KW-0812">Transmembrane</keyword>
<dbReference type="GO" id="GO:0016020">
    <property type="term" value="C:membrane"/>
    <property type="evidence" value="ECO:0000318"/>
    <property type="project" value="GO_Central"/>
</dbReference>
<dbReference type="FunFam" id="1.20.1250.20:FF:000279">
    <property type="entry name" value="Major facilitator superfamily protein"/>
    <property type="match status" value="1"/>
</dbReference>
<dbReference type="SMR" id="A2DYE3"/>
<gene>
    <name evidence="8" type="ORF">TVAG_393480</name>
</gene>
<dbReference type="PRINTS" id="PR00171">
    <property type="entry name" value="SUGRTRNSPORT"/>
</dbReference>
<proteinExistence type="predicted"/>
<dbReference type="PROSITE" id="PS50850">
    <property type="entry name" value="MFS"/>
    <property type="match status" value="1"/>
</dbReference>
<evidence type="ECO:0000256" key="5">
    <source>
        <dbReference type="SAM" id="MobiDB-lite"/>
    </source>
</evidence>
<dbReference type="PANTHER" id="PTHR48021">
    <property type="match status" value="1"/>
</dbReference>
<dbReference type="OMA" id="WDMERAY"/>
<feature type="transmembrane region" description="Helical" evidence="6">
    <location>
        <begin position="211"/>
        <end position="230"/>
    </location>
</feature>
<dbReference type="eggNOG" id="KOG0254">
    <property type="taxonomic scope" value="Eukaryota"/>
</dbReference>
<dbReference type="InterPro" id="IPR003663">
    <property type="entry name" value="Sugar/inositol_transpt"/>
</dbReference>
<feature type="transmembrane region" description="Helical" evidence="6">
    <location>
        <begin position="365"/>
        <end position="388"/>
    </location>
</feature>
<dbReference type="InterPro" id="IPR005829">
    <property type="entry name" value="Sugar_transporter_CS"/>
</dbReference>
<reference evidence="8" key="1">
    <citation type="submission" date="2006-10" db="EMBL/GenBank/DDBJ databases">
        <authorList>
            <person name="Amadeo P."/>
            <person name="Zhao Q."/>
            <person name="Wortman J."/>
            <person name="Fraser-Liggett C."/>
            <person name="Carlton J."/>
        </authorList>
    </citation>
    <scope>NUCLEOTIDE SEQUENCE</scope>
    <source>
        <strain evidence="8">G3</strain>
    </source>
</reference>
<dbReference type="InterPro" id="IPR050549">
    <property type="entry name" value="MFS_Trehalose_Transporter"/>
</dbReference>
<evidence type="ECO:0000313" key="9">
    <source>
        <dbReference type="Proteomes" id="UP000001542"/>
    </source>
</evidence>
<dbReference type="InterPro" id="IPR036259">
    <property type="entry name" value="MFS_trans_sf"/>
</dbReference>
<dbReference type="FunCoup" id="A2DYE3">
    <property type="interactions" value="488"/>
</dbReference>
<evidence type="ECO:0000256" key="1">
    <source>
        <dbReference type="ARBA" id="ARBA00004141"/>
    </source>
</evidence>
<dbReference type="VEuPathDB" id="TrichDB:TVAG_393480"/>
<dbReference type="AlphaFoldDB" id="A2DYE3"/>
<dbReference type="RefSeq" id="XP_001326843.1">
    <property type="nucleotide sequence ID" value="XM_001326808.1"/>
</dbReference>
<organism evidence="8 9">
    <name type="scientific">Trichomonas vaginalis (strain ATCC PRA-98 / G3)</name>
    <dbReference type="NCBI Taxonomy" id="412133"/>
    <lineage>
        <taxon>Eukaryota</taxon>
        <taxon>Metamonada</taxon>
        <taxon>Parabasalia</taxon>
        <taxon>Trichomonadida</taxon>
        <taxon>Trichomonadidae</taxon>
        <taxon>Trichomonas</taxon>
    </lineage>
</organism>
<feature type="transmembrane region" description="Helical" evidence="6">
    <location>
        <begin position="48"/>
        <end position="68"/>
    </location>
</feature>
<dbReference type="FunFam" id="1.20.1250.20:FF:000352">
    <property type="entry name" value="Major Facilitator Superfamily protein"/>
    <property type="match status" value="1"/>
</dbReference>
<dbReference type="VEuPathDB" id="TrichDB:TVAGG3_0282030"/>
<feature type="transmembrane region" description="Helical" evidence="6">
    <location>
        <begin position="7"/>
        <end position="28"/>
    </location>
</feature>
<feature type="transmembrane region" description="Helical" evidence="6">
    <location>
        <begin position="302"/>
        <end position="327"/>
    </location>
</feature>
<accession>A2DYE3</accession>
<reference evidence="8" key="2">
    <citation type="journal article" date="2007" name="Science">
        <title>Draft genome sequence of the sexually transmitted pathogen Trichomonas vaginalis.</title>
        <authorList>
            <person name="Carlton J.M."/>
            <person name="Hirt R.P."/>
            <person name="Silva J.C."/>
            <person name="Delcher A.L."/>
            <person name="Schatz M."/>
            <person name="Zhao Q."/>
            <person name="Wortman J.R."/>
            <person name="Bidwell S.L."/>
            <person name="Alsmark U.C.M."/>
            <person name="Besteiro S."/>
            <person name="Sicheritz-Ponten T."/>
            <person name="Noel C.J."/>
            <person name="Dacks J.B."/>
            <person name="Foster P.G."/>
            <person name="Simillion C."/>
            <person name="Van de Peer Y."/>
            <person name="Miranda-Saavedra D."/>
            <person name="Barton G.J."/>
            <person name="Westrop G.D."/>
            <person name="Mueller S."/>
            <person name="Dessi D."/>
            <person name="Fiori P.L."/>
            <person name="Ren Q."/>
            <person name="Paulsen I."/>
            <person name="Zhang H."/>
            <person name="Bastida-Corcuera F.D."/>
            <person name="Simoes-Barbosa A."/>
            <person name="Brown M.T."/>
            <person name="Hayes R.D."/>
            <person name="Mukherjee M."/>
            <person name="Okumura C.Y."/>
            <person name="Schneider R."/>
            <person name="Smith A.J."/>
            <person name="Vanacova S."/>
            <person name="Villalvazo M."/>
            <person name="Haas B.J."/>
            <person name="Pertea M."/>
            <person name="Feldblyum T.V."/>
            <person name="Utterback T.R."/>
            <person name="Shu C.L."/>
            <person name="Osoegawa K."/>
            <person name="de Jong P.J."/>
            <person name="Hrdy I."/>
            <person name="Horvathova L."/>
            <person name="Zubacova Z."/>
            <person name="Dolezal P."/>
            <person name="Malik S.B."/>
            <person name="Logsdon J.M. Jr."/>
            <person name="Henze K."/>
            <person name="Gupta A."/>
            <person name="Wang C.C."/>
            <person name="Dunne R.L."/>
            <person name="Upcroft J.A."/>
            <person name="Upcroft P."/>
            <person name="White O."/>
            <person name="Salzberg S.L."/>
            <person name="Tang P."/>
            <person name="Chiu C.-H."/>
            <person name="Lee Y.-S."/>
            <person name="Embley T.M."/>
            <person name="Coombs G.H."/>
            <person name="Mottram J.C."/>
            <person name="Tachezy J."/>
            <person name="Fraser-Liggett C.M."/>
            <person name="Johnson P.J."/>
        </authorList>
    </citation>
    <scope>NUCLEOTIDE SEQUENCE [LARGE SCALE GENOMIC DNA]</scope>
    <source>
        <strain evidence="8">G3</strain>
    </source>
</reference>
<feature type="transmembrane region" description="Helical" evidence="6">
    <location>
        <begin position="339"/>
        <end position="359"/>
    </location>
</feature>
<evidence type="ECO:0000313" key="8">
    <source>
        <dbReference type="EMBL" id="EAY14620.1"/>
    </source>
</evidence>
<protein>
    <submittedName>
        <fullName evidence="8">Major facilitator superfamily protein</fullName>
    </submittedName>
</protein>
<dbReference type="OrthoDB" id="6612291at2759"/>
<sequence>MGFFRKELLYVLILVCGSTFVGQSLGYYSPAGPQIVPDLGWKDSTGTWFSTLSSLTAIIGGPITNIIVPKLGRKLPCFIFSCIALVTWILIGITKRSFSWLAFVARFIQGICVGGLSTICSMYIVEISPPENRGQYGPLHQFGVTLGMAYCYLLGIWCGWRLVTFLCMVFTVLLCCLIWFVPESPVVLALKHQEVANIKKESLFQKKNTPSIIAAFFFMFFQQFSGINALDTNLEIIFENAKVDLNPSVCALLVGLSQCISTASVTYVVGKFGRRIPFVISGFGQGVTLLLTWAAGVWNLSSIIPIVAIFLDFFFFGLGHGPIPWFICPELFEDSVRSFAISLSTGLNWLFVCIVILIWPQMEKGIGASWGFFIFAWICVAAGVWGIWWMPDTQQPENDDTQHIDNHSEEENKKEAPQPDISEL</sequence>
<dbReference type="SUPFAM" id="SSF103473">
    <property type="entry name" value="MFS general substrate transporter"/>
    <property type="match status" value="1"/>
</dbReference>
<keyword evidence="3 6" id="KW-1133">Transmembrane helix</keyword>
<comment type="subcellular location">
    <subcellularLocation>
        <location evidence="1">Membrane</location>
        <topology evidence="1">Multi-pass membrane protein</topology>
    </subcellularLocation>
</comment>
<feature type="transmembrane region" description="Helical" evidence="6">
    <location>
        <begin position="250"/>
        <end position="269"/>
    </location>
</feature>
<feature type="compositionally biased region" description="Basic and acidic residues" evidence="5">
    <location>
        <begin position="400"/>
        <end position="417"/>
    </location>
</feature>
<name>A2DYE3_TRIV3</name>
<feature type="transmembrane region" description="Helical" evidence="6">
    <location>
        <begin position="100"/>
        <end position="125"/>
    </location>
</feature>
<keyword evidence="9" id="KW-1185">Reference proteome</keyword>
<keyword evidence="4 6" id="KW-0472">Membrane</keyword>
<evidence type="ECO:0000259" key="7">
    <source>
        <dbReference type="PROSITE" id="PS50850"/>
    </source>
</evidence>
<dbReference type="InterPro" id="IPR020846">
    <property type="entry name" value="MFS_dom"/>
</dbReference>
<feature type="region of interest" description="Disordered" evidence="5">
    <location>
        <begin position="395"/>
        <end position="424"/>
    </location>
</feature>
<dbReference type="InterPro" id="IPR005828">
    <property type="entry name" value="MFS_sugar_transport-like"/>
</dbReference>